<dbReference type="Gramene" id="Solyc03g063355.1.1">
    <property type="protein sequence ID" value="Solyc03g063355.1.1"/>
    <property type="gene ID" value="Solyc03g063355.1"/>
</dbReference>
<dbReference type="InterPro" id="IPR004252">
    <property type="entry name" value="Probable_transposase_24"/>
</dbReference>
<dbReference type="EnsemblPlants" id="Solyc03g063355.1.1">
    <property type="protein sequence ID" value="Solyc03g063355.1.1"/>
    <property type="gene ID" value="Solyc03g063355.1"/>
</dbReference>
<reference evidence="2" key="1">
    <citation type="journal article" date="2012" name="Nature">
        <title>The tomato genome sequence provides insights into fleshy fruit evolution.</title>
        <authorList>
            <consortium name="Tomato Genome Consortium"/>
        </authorList>
    </citation>
    <scope>NUCLEOTIDE SEQUENCE [LARGE SCALE GENOMIC DNA]</scope>
    <source>
        <strain evidence="2">cv. Heinz 1706</strain>
    </source>
</reference>
<keyword evidence="3" id="KW-1185">Reference proteome</keyword>
<evidence type="ECO:0000313" key="2">
    <source>
        <dbReference type="EnsemblPlants" id="Solyc03g063355.1.1"/>
    </source>
</evidence>
<evidence type="ECO:0000313" key="3">
    <source>
        <dbReference type="Proteomes" id="UP000004994"/>
    </source>
</evidence>
<evidence type="ECO:0000256" key="1">
    <source>
        <dbReference type="SAM" id="MobiDB-lite"/>
    </source>
</evidence>
<dbReference type="PaxDb" id="4081-Solyc03g063360.2.1"/>
<dbReference type="InParanoid" id="A0A3Q7FL75"/>
<reference evidence="2" key="2">
    <citation type="submission" date="2019-01" db="UniProtKB">
        <authorList>
            <consortium name="EnsemblPlants"/>
        </authorList>
    </citation>
    <scope>IDENTIFICATION</scope>
    <source>
        <strain evidence="2">cv. Heinz 1706</strain>
    </source>
</reference>
<dbReference type="AlphaFoldDB" id="A0A3Q7FL75"/>
<dbReference type="Pfam" id="PF03004">
    <property type="entry name" value="Transposase_24"/>
    <property type="match status" value="1"/>
</dbReference>
<name>A0A3Q7FL75_SOLLC</name>
<accession>A0A3Q7FL75</accession>
<feature type="region of interest" description="Disordered" evidence="1">
    <location>
        <begin position="41"/>
        <end position="67"/>
    </location>
</feature>
<protein>
    <submittedName>
        <fullName evidence="2">Uncharacterized protein</fullName>
    </submittedName>
</protein>
<sequence>MTVIVGLATCFQQDLNSHESTRAFEKIQKILTTNEIFQQALEEQPPDENTKNRKKQMNPHTAGKKSFALVRNKLEKEKETVSAKEIFVFTRTRKLGHLYKTSTKTQLVKFRYGS</sequence>
<dbReference type="Proteomes" id="UP000004994">
    <property type="component" value="Chromosome 3"/>
</dbReference>
<organism evidence="2">
    <name type="scientific">Solanum lycopersicum</name>
    <name type="common">Tomato</name>
    <name type="synonym">Lycopersicon esculentum</name>
    <dbReference type="NCBI Taxonomy" id="4081"/>
    <lineage>
        <taxon>Eukaryota</taxon>
        <taxon>Viridiplantae</taxon>
        <taxon>Streptophyta</taxon>
        <taxon>Embryophyta</taxon>
        <taxon>Tracheophyta</taxon>
        <taxon>Spermatophyta</taxon>
        <taxon>Magnoliopsida</taxon>
        <taxon>eudicotyledons</taxon>
        <taxon>Gunneridae</taxon>
        <taxon>Pentapetalae</taxon>
        <taxon>asterids</taxon>
        <taxon>lamiids</taxon>
        <taxon>Solanales</taxon>
        <taxon>Solanaceae</taxon>
        <taxon>Solanoideae</taxon>
        <taxon>Solaneae</taxon>
        <taxon>Solanum</taxon>
        <taxon>Solanum subgen. Lycopersicon</taxon>
    </lineage>
</organism>
<proteinExistence type="predicted"/>